<dbReference type="RefSeq" id="XP_007514995.1">
    <property type="nucleotide sequence ID" value="XM_007514933.1"/>
</dbReference>
<dbReference type="InterPro" id="IPR016024">
    <property type="entry name" value="ARM-type_fold"/>
</dbReference>
<sequence length="850" mass="91845">MTFEEGDNEKEEDNDENINKEKRRLYLEQILSQKDFVMDASVIETLREYVHPTLSGGEPNRAVELLGGNYRGYAQMTSLVCDWLKITRPPRVSATTSPGPKVSFAKFGNAGGEKEEENEGKMGLNEKRNEGQDGGGVRGAKGTNEQTPTGGVNNNPSLLLSADGEKGAVMRDGTKTAADLKVVGAGTTAAAHHHHHHHAMMFNNEVGLADGTMDEIGLLERLIERTFDASKADAVFDKFKGKPPAWLEKIFRSERGRALLFKLADRHQNCLLIDLAIQHAWRAGLRREVRALGSAASAYFGVFHELMADHFTSLCENVLAAASSKSSVNNNTAPGELEEKIRKDTIAITDMCTRTVGAYMFAQILLSDIINGDEFSSSKSSFNSVIQDVAKRFSQDLEIAAAEKHGAAAVRRIATALSVTSEDADVASAISDLLQAAGKPIGGLALGSSSFASRKRLRSGVGSSDSGGFNVGAGGGSAVLAAAVAASAGGGHGKRALATWDLKKILGKYKAGENDKENDNGGRQKPSAAPLRRPDALRALFEEAFQYEANLHQLVTALTSGESENSPKALCVEILALATANDCYVQEDVNASRKDLLSALQICNQASKTFDNSTTLTNDDRKNGSGVNEKLSPSEFLEKCAELKTLSSSLPATAAVLTWIESAIRRDPEKSHKVAFALLETCVQSQPTLRLRALECVSTAIEVAGRGCGDDIPKAAIDVILSLFEDEKISSLENYEEFITDALDECVEVWTPNRIDQSHVKRFLSEFLEFAQPPYSRAFAVRVLSCLNACRAKKGFSQSIDVFLEEVRVKKREFRPSLGREAMDMLEAACAGADINNNNGPGKVRRGVTF</sequence>
<dbReference type="KEGG" id="bpg:Bathy02g04060"/>
<name>K8ES35_9CHLO</name>
<evidence type="ECO:0000256" key="3">
    <source>
        <dbReference type="ARBA" id="ARBA00022491"/>
    </source>
</evidence>
<dbReference type="Proteomes" id="UP000198341">
    <property type="component" value="Chromosome 2"/>
</dbReference>
<dbReference type="EMBL" id="FO082277">
    <property type="protein sequence ID" value="CCO15235.1"/>
    <property type="molecule type" value="Genomic_DNA"/>
</dbReference>
<evidence type="ECO:0000256" key="5">
    <source>
        <dbReference type="ARBA" id="ARBA00023163"/>
    </source>
</evidence>
<dbReference type="OrthoDB" id="511287at2759"/>
<dbReference type="PANTHER" id="PTHR12144">
    <property type="entry name" value="NEGATIVE ELONGATION FACTOR D"/>
    <property type="match status" value="1"/>
</dbReference>
<dbReference type="GO" id="GO:0032021">
    <property type="term" value="C:NELF complex"/>
    <property type="evidence" value="ECO:0007669"/>
    <property type="project" value="TreeGrafter"/>
</dbReference>
<keyword evidence="9" id="KW-1185">Reference proteome</keyword>
<accession>K8ES35</accession>
<dbReference type="eggNOG" id="ENOG502QPUE">
    <property type="taxonomic scope" value="Eukaryota"/>
</dbReference>
<evidence type="ECO:0000313" key="9">
    <source>
        <dbReference type="Proteomes" id="UP000198341"/>
    </source>
</evidence>
<dbReference type="STRING" id="41875.K8ES35"/>
<comment type="subcellular location">
    <subcellularLocation>
        <location evidence="1">Nucleus</location>
    </subcellularLocation>
</comment>
<feature type="compositionally biased region" description="Polar residues" evidence="7">
    <location>
        <begin position="143"/>
        <end position="157"/>
    </location>
</feature>
<feature type="region of interest" description="Disordered" evidence="7">
    <location>
        <begin position="91"/>
        <end position="157"/>
    </location>
</feature>
<dbReference type="AlphaFoldDB" id="K8ES35"/>
<dbReference type="PANTHER" id="PTHR12144:SF0">
    <property type="entry name" value="NEGATIVE ELONGATION FACTOR C_D"/>
    <property type="match status" value="1"/>
</dbReference>
<dbReference type="GO" id="GO:0003723">
    <property type="term" value="F:RNA binding"/>
    <property type="evidence" value="ECO:0007669"/>
    <property type="project" value="TreeGrafter"/>
</dbReference>
<dbReference type="SUPFAM" id="SSF48371">
    <property type="entry name" value="ARM repeat"/>
    <property type="match status" value="1"/>
</dbReference>
<keyword evidence="5" id="KW-0804">Transcription</keyword>
<reference evidence="8 9" key="1">
    <citation type="submission" date="2011-10" db="EMBL/GenBank/DDBJ databases">
        <authorList>
            <person name="Genoscope - CEA"/>
        </authorList>
    </citation>
    <scope>NUCLEOTIDE SEQUENCE [LARGE SCALE GENOMIC DNA]</scope>
    <source>
        <strain evidence="8 9">RCC 1105</strain>
    </source>
</reference>
<evidence type="ECO:0000256" key="1">
    <source>
        <dbReference type="ARBA" id="ARBA00004123"/>
    </source>
</evidence>
<gene>
    <name evidence="8" type="ORF">Bathy02g04060</name>
</gene>
<protein>
    <submittedName>
        <fullName evidence="8">Uncharacterized protein</fullName>
    </submittedName>
</protein>
<evidence type="ECO:0000256" key="4">
    <source>
        <dbReference type="ARBA" id="ARBA00023015"/>
    </source>
</evidence>
<dbReference type="GeneID" id="19017519"/>
<feature type="compositionally biased region" description="Basic and acidic residues" evidence="7">
    <location>
        <begin position="512"/>
        <end position="522"/>
    </location>
</feature>
<evidence type="ECO:0000313" key="8">
    <source>
        <dbReference type="EMBL" id="CCO15235.1"/>
    </source>
</evidence>
<proteinExistence type="inferred from homology"/>
<keyword evidence="6" id="KW-0539">Nucleus</keyword>
<dbReference type="GO" id="GO:0034244">
    <property type="term" value="P:negative regulation of transcription elongation by RNA polymerase II"/>
    <property type="evidence" value="ECO:0007669"/>
    <property type="project" value="TreeGrafter"/>
</dbReference>
<comment type="similarity">
    <text evidence="2">Belongs to the NELF-D family.</text>
</comment>
<evidence type="ECO:0000256" key="6">
    <source>
        <dbReference type="ARBA" id="ARBA00023242"/>
    </source>
</evidence>
<evidence type="ECO:0000256" key="2">
    <source>
        <dbReference type="ARBA" id="ARBA00005726"/>
    </source>
</evidence>
<organism evidence="8 9">
    <name type="scientific">Bathycoccus prasinos</name>
    <dbReference type="NCBI Taxonomy" id="41875"/>
    <lineage>
        <taxon>Eukaryota</taxon>
        <taxon>Viridiplantae</taxon>
        <taxon>Chlorophyta</taxon>
        <taxon>Mamiellophyceae</taxon>
        <taxon>Mamiellales</taxon>
        <taxon>Bathycoccaceae</taxon>
        <taxon>Bathycoccus</taxon>
    </lineage>
</organism>
<dbReference type="InterPro" id="IPR006942">
    <property type="entry name" value="TH1"/>
</dbReference>
<evidence type="ECO:0000256" key="7">
    <source>
        <dbReference type="SAM" id="MobiDB-lite"/>
    </source>
</evidence>
<keyword evidence="4" id="KW-0805">Transcription regulation</keyword>
<dbReference type="Pfam" id="PF04858">
    <property type="entry name" value="TH1"/>
    <property type="match status" value="1"/>
</dbReference>
<feature type="region of interest" description="Disordered" evidence="7">
    <location>
        <begin position="512"/>
        <end position="532"/>
    </location>
</feature>
<keyword evidence="3" id="KW-0678">Repressor</keyword>